<dbReference type="PANTHER" id="PTHR34448">
    <property type="entry name" value="AMINOPEPTIDASE"/>
    <property type="match status" value="1"/>
</dbReference>
<dbReference type="SUPFAM" id="SSF144052">
    <property type="entry name" value="Thermophilic metalloprotease-like"/>
    <property type="match status" value="1"/>
</dbReference>
<accession>A0A381U1X2</accession>
<dbReference type="EMBL" id="UINC01005566">
    <property type="protein sequence ID" value="SVA22119.1"/>
    <property type="molecule type" value="Genomic_DNA"/>
</dbReference>
<gene>
    <name evidence="2" type="ORF">METZ01_LOCUS74973</name>
</gene>
<dbReference type="GO" id="GO:0046872">
    <property type="term" value="F:metal ion binding"/>
    <property type="evidence" value="ECO:0007669"/>
    <property type="project" value="UniProtKB-KW"/>
</dbReference>
<protein>
    <recommendedName>
        <fullName evidence="3">Leucyl aminopeptidase</fullName>
    </recommendedName>
</protein>
<evidence type="ECO:0000256" key="1">
    <source>
        <dbReference type="ARBA" id="ARBA00022723"/>
    </source>
</evidence>
<dbReference type="AlphaFoldDB" id="A0A381U1X2"/>
<feature type="non-terminal residue" evidence="2">
    <location>
        <position position="1"/>
    </location>
</feature>
<dbReference type="InterPro" id="IPR052170">
    <property type="entry name" value="M29_Exopeptidase"/>
</dbReference>
<keyword evidence="1" id="KW-0479">Metal-binding</keyword>
<dbReference type="PANTHER" id="PTHR34448:SF1">
    <property type="entry name" value="BLL6088 PROTEIN"/>
    <property type="match status" value="1"/>
</dbReference>
<sequence>EAKASGTSILYTEVTGVEDYVVRALLHADIDKMIRIGERVCELWEGTDLCRVTSPQGTDVSFQLKPRKADLGRGALTRAGMDDFFPGMQTNIAPVEETINGIIVIDASDSVQGVVHNPYSFTMENGIITKVEGGSEADNMREWLTACDDPTIYKLCHFSLGLNPQAGISGRMIEDERKLAAVDFGFGYQNPDFGGTVGLSDYHMDIMLATPTVYLDGKEMSGNGGFNAEMGFDD</sequence>
<reference evidence="2" key="1">
    <citation type="submission" date="2018-05" db="EMBL/GenBank/DDBJ databases">
        <authorList>
            <person name="Lanie J.A."/>
            <person name="Ng W.-L."/>
            <person name="Kazmierczak K.M."/>
            <person name="Andrzejewski T.M."/>
            <person name="Davidsen T.M."/>
            <person name="Wayne K.J."/>
            <person name="Tettelin H."/>
            <person name="Glass J.I."/>
            <person name="Rusch D."/>
            <person name="Podicherti R."/>
            <person name="Tsui H.-C.T."/>
            <person name="Winkler M.E."/>
        </authorList>
    </citation>
    <scope>NUCLEOTIDE SEQUENCE</scope>
</reference>
<dbReference type="Pfam" id="PF26233">
    <property type="entry name" value="NicX"/>
    <property type="match status" value="1"/>
</dbReference>
<name>A0A381U1X2_9ZZZZ</name>
<organism evidence="2">
    <name type="scientific">marine metagenome</name>
    <dbReference type="NCBI Taxonomy" id="408172"/>
    <lineage>
        <taxon>unclassified sequences</taxon>
        <taxon>metagenomes</taxon>
        <taxon>ecological metagenomes</taxon>
    </lineage>
</organism>
<evidence type="ECO:0008006" key="3">
    <source>
        <dbReference type="Google" id="ProtNLM"/>
    </source>
</evidence>
<proteinExistence type="predicted"/>
<dbReference type="InterPro" id="IPR058739">
    <property type="entry name" value="NicX"/>
</dbReference>
<evidence type="ECO:0000313" key="2">
    <source>
        <dbReference type="EMBL" id="SVA22119.1"/>
    </source>
</evidence>